<name>A0A0C2XPY9_HEBCY</name>
<dbReference type="HOGENOM" id="CLU_3014384_0_0_1"/>
<gene>
    <name evidence="1" type="ORF">M413DRAFT_447131</name>
</gene>
<proteinExistence type="predicted"/>
<evidence type="ECO:0000313" key="2">
    <source>
        <dbReference type="Proteomes" id="UP000053424"/>
    </source>
</evidence>
<evidence type="ECO:0000313" key="1">
    <source>
        <dbReference type="EMBL" id="KIM39668.1"/>
    </source>
</evidence>
<accession>A0A0C2XPY9</accession>
<protein>
    <submittedName>
        <fullName evidence="1">Uncharacterized protein</fullName>
    </submittedName>
</protein>
<keyword evidence="2" id="KW-1185">Reference proteome</keyword>
<dbReference type="EMBL" id="KN831785">
    <property type="protein sequence ID" value="KIM39668.1"/>
    <property type="molecule type" value="Genomic_DNA"/>
</dbReference>
<reference evidence="2" key="2">
    <citation type="submission" date="2015-01" db="EMBL/GenBank/DDBJ databases">
        <title>Evolutionary Origins and Diversification of the Mycorrhizal Mutualists.</title>
        <authorList>
            <consortium name="DOE Joint Genome Institute"/>
            <consortium name="Mycorrhizal Genomics Consortium"/>
            <person name="Kohler A."/>
            <person name="Kuo A."/>
            <person name="Nagy L.G."/>
            <person name="Floudas D."/>
            <person name="Copeland A."/>
            <person name="Barry K.W."/>
            <person name="Cichocki N."/>
            <person name="Veneault-Fourrey C."/>
            <person name="LaButti K."/>
            <person name="Lindquist E.A."/>
            <person name="Lipzen A."/>
            <person name="Lundell T."/>
            <person name="Morin E."/>
            <person name="Murat C."/>
            <person name="Riley R."/>
            <person name="Ohm R."/>
            <person name="Sun H."/>
            <person name="Tunlid A."/>
            <person name="Henrissat B."/>
            <person name="Grigoriev I.V."/>
            <person name="Hibbett D.S."/>
            <person name="Martin F."/>
        </authorList>
    </citation>
    <scope>NUCLEOTIDE SEQUENCE [LARGE SCALE GENOMIC DNA]</scope>
    <source>
        <strain evidence="2">h7</strain>
    </source>
</reference>
<dbReference type="Proteomes" id="UP000053424">
    <property type="component" value="Unassembled WGS sequence"/>
</dbReference>
<organism evidence="1 2">
    <name type="scientific">Hebeloma cylindrosporum</name>
    <dbReference type="NCBI Taxonomy" id="76867"/>
    <lineage>
        <taxon>Eukaryota</taxon>
        <taxon>Fungi</taxon>
        <taxon>Dikarya</taxon>
        <taxon>Basidiomycota</taxon>
        <taxon>Agaricomycotina</taxon>
        <taxon>Agaricomycetes</taxon>
        <taxon>Agaricomycetidae</taxon>
        <taxon>Agaricales</taxon>
        <taxon>Agaricineae</taxon>
        <taxon>Hymenogastraceae</taxon>
        <taxon>Hebeloma</taxon>
    </lineage>
</organism>
<reference evidence="1 2" key="1">
    <citation type="submission" date="2014-04" db="EMBL/GenBank/DDBJ databases">
        <authorList>
            <consortium name="DOE Joint Genome Institute"/>
            <person name="Kuo A."/>
            <person name="Gay G."/>
            <person name="Dore J."/>
            <person name="Kohler A."/>
            <person name="Nagy L.G."/>
            <person name="Floudas D."/>
            <person name="Copeland A."/>
            <person name="Barry K.W."/>
            <person name="Cichocki N."/>
            <person name="Veneault-Fourrey C."/>
            <person name="LaButti K."/>
            <person name="Lindquist E.A."/>
            <person name="Lipzen A."/>
            <person name="Lundell T."/>
            <person name="Morin E."/>
            <person name="Murat C."/>
            <person name="Sun H."/>
            <person name="Tunlid A."/>
            <person name="Henrissat B."/>
            <person name="Grigoriev I.V."/>
            <person name="Hibbett D.S."/>
            <person name="Martin F."/>
            <person name="Nordberg H.P."/>
            <person name="Cantor M.N."/>
            <person name="Hua S.X."/>
        </authorList>
    </citation>
    <scope>NUCLEOTIDE SEQUENCE [LARGE SCALE GENOMIC DNA]</scope>
    <source>
        <strain evidence="2">h7</strain>
    </source>
</reference>
<sequence>MRVLDVMREGAGGMPEQTSLDVLEDALQVAVGRDLGTSAGNIERNHYLKYKGCPRA</sequence>
<dbReference type="AlphaFoldDB" id="A0A0C2XPY9"/>